<proteinExistence type="inferred from homology"/>
<evidence type="ECO:0000256" key="2">
    <source>
        <dbReference type="ARBA" id="ARBA00009261"/>
    </source>
</evidence>
<feature type="transmembrane region" description="Helical" evidence="9">
    <location>
        <begin position="12"/>
        <end position="32"/>
    </location>
</feature>
<feature type="transmembrane region" description="Helical" evidence="9">
    <location>
        <begin position="61"/>
        <end position="85"/>
    </location>
</feature>
<keyword evidence="4" id="KW-1003">Cell membrane</keyword>
<dbReference type="PANTHER" id="PTHR30330:SF1">
    <property type="entry name" value="AMINO-ACID CARRIER PROTEIN ALST"/>
    <property type="match status" value="1"/>
</dbReference>
<dbReference type="EMBL" id="JMQN01000047">
    <property type="protein sequence ID" value="KEA62684.1"/>
    <property type="molecule type" value="Genomic_DNA"/>
</dbReference>
<keyword evidence="9" id="KW-0997">Cell inner membrane</keyword>
<dbReference type="GO" id="GO:0005886">
    <property type="term" value="C:plasma membrane"/>
    <property type="evidence" value="ECO:0007669"/>
    <property type="project" value="UniProtKB-SubCell"/>
</dbReference>
<protein>
    <submittedName>
        <fullName evidence="10">Sodium/alanine symporter</fullName>
    </submittedName>
</protein>
<dbReference type="PATRIC" id="fig|1232683.4.peg.3106"/>
<feature type="transmembrane region" description="Helical" evidence="9">
    <location>
        <begin position="406"/>
        <end position="429"/>
    </location>
</feature>
<comment type="subcellular location">
    <subcellularLocation>
        <location evidence="9">Cell inner membrane</location>
        <topology evidence="9">Multi-pass membrane protein</topology>
    </subcellularLocation>
    <subcellularLocation>
        <location evidence="1">Cell membrane</location>
        <topology evidence="1">Multi-pass membrane protein</topology>
    </subcellularLocation>
</comment>
<feature type="transmembrane region" description="Helical" evidence="9">
    <location>
        <begin position="348"/>
        <end position="368"/>
    </location>
</feature>
<reference evidence="10 11" key="1">
    <citation type="submission" date="2014-04" db="EMBL/GenBank/DDBJ databases">
        <title>Marinobacterium kochiensis sp. nov., isolated from sediment sample collected from Kochi backwaters in Kerala, India.</title>
        <authorList>
            <person name="Singh A."/>
            <person name="Pinnaka A.K."/>
        </authorList>
    </citation>
    <scope>NUCLEOTIDE SEQUENCE [LARGE SCALE GENOMIC DNA]</scope>
    <source>
        <strain evidence="10 11">AK27</strain>
    </source>
</reference>
<evidence type="ECO:0000256" key="3">
    <source>
        <dbReference type="ARBA" id="ARBA00022448"/>
    </source>
</evidence>
<feature type="transmembrane region" description="Helical" evidence="9">
    <location>
        <begin position="91"/>
        <end position="108"/>
    </location>
</feature>
<dbReference type="Proteomes" id="UP000028252">
    <property type="component" value="Unassembled WGS sequence"/>
</dbReference>
<organism evidence="10 11">
    <name type="scientific">Marinobacterium lacunae</name>
    <dbReference type="NCBI Taxonomy" id="1232683"/>
    <lineage>
        <taxon>Bacteria</taxon>
        <taxon>Pseudomonadati</taxon>
        <taxon>Pseudomonadota</taxon>
        <taxon>Gammaproteobacteria</taxon>
        <taxon>Oceanospirillales</taxon>
        <taxon>Oceanospirillaceae</taxon>
        <taxon>Marinobacterium</taxon>
    </lineage>
</organism>
<feature type="transmembrane region" description="Helical" evidence="9">
    <location>
        <begin position="143"/>
        <end position="163"/>
    </location>
</feature>
<comment type="similarity">
    <text evidence="2 9">Belongs to the alanine or glycine:cation symporter (AGCS) (TC 2.A.25) family.</text>
</comment>
<keyword evidence="5 9" id="KW-0812">Transmembrane</keyword>
<keyword evidence="7 9" id="KW-1133">Transmembrane helix</keyword>
<evidence type="ECO:0000256" key="1">
    <source>
        <dbReference type="ARBA" id="ARBA00004651"/>
    </source>
</evidence>
<dbReference type="Gene3D" id="1.20.1740.10">
    <property type="entry name" value="Amino acid/polyamine transporter I"/>
    <property type="match status" value="1"/>
</dbReference>
<sequence length="493" mass="52549">MLDFLNDILWGKVLIALLITVGIGFTLASRFVQFRYFGRMFRILSASQAFKKDKHGHLSSFQALLLSVAGRVGGGNIAGVAVAITLGGPGAIFWMWIVGLMGMATSFLECTLAQTYKQAEPDGTYRGGPAHYIARGMGSKWKWLAGVYSVLLLVTFGFGFTALQSYAVATSFGDAFGVPVFYTGIGLAMIVGLIIFGGVKRIARVAEVLVPVMALGYILVAGFVLALNIERIPDVVMLIVNSAFGLEPVVGGGIGAAILMGVKRGLFSNEAGLGSAPNVAAVAYVPHPANQGVVQSFSVFIDTLIICSATAFIILLSGVYDPASANDIGGVALTQAALAEHVGEWGRSFVSIALLLFGFSTVLYNYYLGENSINFFSTENQNLFNGFRVAIIGLVCWGATTDLGTVFAFADVTMGFLALVNLIALIVLIKPGLRIMRDFDEQIADGIEQPVFDASRFADMNVDAAAWEIEPEDLEKINQRRSTPVPASGETIL</sequence>
<evidence type="ECO:0000313" key="11">
    <source>
        <dbReference type="Proteomes" id="UP000028252"/>
    </source>
</evidence>
<dbReference type="Pfam" id="PF01235">
    <property type="entry name" value="Na_Ala_symp"/>
    <property type="match status" value="1"/>
</dbReference>
<keyword evidence="11" id="KW-1185">Reference proteome</keyword>
<dbReference type="NCBIfam" id="TIGR00835">
    <property type="entry name" value="agcS"/>
    <property type="match status" value="1"/>
</dbReference>
<evidence type="ECO:0000313" key="10">
    <source>
        <dbReference type="EMBL" id="KEA62684.1"/>
    </source>
</evidence>
<accession>A0A081FVX9</accession>
<dbReference type="PANTHER" id="PTHR30330">
    <property type="entry name" value="AGSS FAMILY TRANSPORTER, SODIUM-ALANINE"/>
    <property type="match status" value="1"/>
</dbReference>
<keyword evidence="3 9" id="KW-0813">Transport</keyword>
<dbReference type="GO" id="GO:0005283">
    <property type="term" value="F:amino acid:sodium symporter activity"/>
    <property type="evidence" value="ECO:0007669"/>
    <property type="project" value="InterPro"/>
</dbReference>
<feature type="transmembrane region" description="Helical" evidence="9">
    <location>
        <begin position="208"/>
        <end position="229"/>
    </location>
</feature>
<dbReference type="OrthoDB" id="9806926at2"/>
<comment type="caution">
    <text evidence="10">The sequence shown here is derived from an EMBL/GenBank/DDBJ whole genome shotgun (WGS) entry which is preliminary data.</text>
</comment>
<feature type="transmembrane region" description="Helical" evidence="9">
    <location>
        <begin position="175"/>
        <end position="196"/>
    </location>
</feature>
<dbReference type="AlphaFoldDB" id="A0A081FVX9"/>
<feature type="transmembrane region" description="Helical" evidence="9">
    <location>
        <begin position="380"/>
        <end position="400"/>
    </location>
</feature>
<evidence type="ECO:0000256" key="5">
    <source>
        <dbReference type="ARBA" id="ARBA00022692"/>
    </source>
</evidence>
<dbReference type="PRINTS" id="PR00175">
    <property type="entry name" value="NAALASMPORT"/>
</dbReference>
<dbReference type="FunFam" id="1.20.1740.10:FF:000004">
    <property type="entry name" value="Sodium:alanine symporter family protein"/>
    <property type="match status" value="1"/>
</dbReference>
<evidence type="ECO:0000256" key="9">
    <source>
        <dbReference type="RuleBase" id="RU363064"/>
    </source>
</evidence>
<keyword evidence="8 9" id="KW-0472">Membrane</keyword>
<dbReference type="STRING" id="1232683.ADIMK_3156"/>
<feature type="transmembrane region" description="Helical" evidence="9">
    <location>
        <begin position="299"/>
        <end position="320"/>
    </location>
</feature>
<evidence type="ECO:0000256" key="7">
    <source>
        <dbReference type="ARBA" id="ARBA00022989"/>
    </source>
</evidence>
<keyword evidence="6 9" id="KW-0769">Symport</keyword>
<dbReference type="InterPro" id="IPR001463">
    <property type="entry name" value="Na/Ala_symport"/>
</dbReference>
<feature type="transmembrane region" description="Helical" evidence="9">
    <location>
        <begin position="235"/>
        <end position="259"/>
    </location>
</feature>
<gene>
    <name evidence="10" type="ORF">ADIMK_3156</name>
</gene>
<dbReference type="eggNOG" id="COG1115">
    <property type="taxonomic scope" value="Bacteria"/>
</dbReference>
<dbReference type="RefSeq" id="WP_036190201.1">
    <property type="nucleotide sequence ID" value="NZ_JMQN01000047.1"/>
</dbReference>
<evidence type="ECO:0000256" key="4">
    <source>
        <dbReference type="ARBA" id="ARBA00022475"/>
    </source>
</evidence>
<name>A0A081FVX9_9GAMM</name>
<evidence type="ECO:0000256" key="6">
    <source>
        <dbReference type="ARBA" id="ARBA00022847"/>
    </source>
</evidence>
<evidence type="ECO:0000256" key="8">
    <source>
        <dbReference type="ARBA" id="ARBA00023136"/>
    </source>
</evidence>